<comment type="similarity">
    <text evidence="1">Belongs to the ROK (NagC/XylR) family.</text>
</comment>
<accession>A0ABW1ELH4</accession>
<protein>
    <submittedName>
        <fullName evidence="2">ROK family protein</fullName>
    </submittedName>
</protein>
<sequence length="330" mass="34969">MAKLPLNTSTILGLDIGGTKTAIVEGTHNAEILQRIEFPTEATKPFAETFPAFVDHANKVIAQAQAHGRNIAAISVSIGGPLRIEEGFLIDPPHLPGWFNTPLKQHLEQALPGLPVYVEHDGNAGALAEFHFGVGKSRNNLEHLIFLTFGTGIGAGLIVNGRILRGATDTAGEIGHWRLAENGPIGFGKRGSWESFASGQGLIEIAAQMFPSRWQQSTPIRDLVEAMLANDADAMQVAAAAGHYMGRGLSLLIDAFNPQIIVFGSLGVVLGERILGPARKVIAQEALPQAASACELLPCALGSHIGDVASLMAAVTSPMFRESIHAFSEL</sequence>
<evidence type="ECO:0000313" key="3">
    <source>
        <dbReference type="Proteomes" id="UP001596091"/>
    </source>
</evidence>
<comment type="caution">
    <text evidence="2">The sequence shown here is derived from an EMBL/GenBank/DDBJ whole genome shotgun (WGS) entry which is preliminary data.</text>
</comment>
<name>A0ABW1ELH4_9BACT</name>
<evidence type="ECO:0000313" key="2">
    <source>
        <dbReference type="EMBL" id="MFC5863818.1"/>
    </source>
</evidence>
<dbReference type="PANTHER" id="PTHR18964">
    <property type="entry name" value="ROK (REPRESSOR, ORF, KINASE) FAMILY"/>
    <property type="match status" value="1"/>
</dbReference>
<dbReference type="PANTHER" id="PTHR18964:SF149">
    <property type="entry name" value="BIFUNCTIONAL UDP-N-ACETYLGLUCOSAMINE 2-EPIMERASE_N-ACETYLMANNOSAMINE KINASE"/>
    <property type="match status" value="1"/>
</dbReference>
<dbReference type="Pfam" id="PF00480">
    <property type="entry name" value="ROK"/>
    <property type="match status" value="1"/>
</dbReference>
<dbReference type="Gene3D" id="3.30.420.40">
    <property type="match status" value="2"/>
</dbReference>
<organism evidence="2 3">
    <name type="scientific">Acidicapsa dinghuensis</name>
    <dbReference type="NCBI Taxonomy" id="2218256"/>
    <lineage>
        <taxon>Bacteria</taxon>
        <taxon>Pseudomonadati</taxon>
        <taxon>Acidobacteriota</taxon>
        <taxon>Terriglobia</taxon>
        <taxon>Terriglobales</taxon>
        <taxon>Acidobacteriaceae</taxon>
        <taxon>Acidicapsa</taxon>
    </lineage>
</organism>
<dbReference type="EMBL" id="JBHSPH010000007">
    <property type="protein sequence ID" value="MFC5863818.1"/>
    <property type="molecule type" value="Genomic_DNA"/>
</dbReference>
<gene>
    <name evidence="2" type="ORF">ACFPT7_16035</name>
</gene>
<reference evidence="3" key="1">
    <citation type="journal article" date="2019" name="Int. J. Syst. Evol. Microbiol.">
        <title>The Global Catalogue of Microorganisms (GCM) 10K type strain sequencing project: providing services to taxonomists for standard genome sequencing and annotation.</title>
        <authorList>
            <consortium name="The Broad Institute Genomics Platform"/>
            <consortium name="The Broad Institute Genome Sequencing Center for Infectious Disease"/>
            <person name="Wu L."/>
            <person name="Ma J."/>
        </authorList>
    </citation>
    <scope>NUCLEOTIDE SEQUENCE [LARGE SCALE GENOMIC DNA]</scope>
    <source>
        <strain evidence="3">JCM 4087</strain>
    </source>
</reference>
<dbReference type="RefSeq" id="WP_263342167.1">
    <property type="nucleotide sequence ID" value="NZ_JAGSYH010000010.1"/>
</dbReference>
<dbReference type="InterPro" id="IPR000600">
    <property type="entry name" value="ROK"/>
</dbReference>
<dbReference type="SUPFAM" id="SSF53067">
    <property type="entry name" value="Actin-like ATPase domain"/>
    <property type="match status" value="1"/>
</dbReference>
<dbReference type="InterPro" id="IPR043129">
    <property type="entry name" value="ATPase_NBD"/>
</dbReference>
<proteinExistence type="inferred from homology"/>
<keyword evidence="3" id="KW-1185">Reference proteome</keyword>
<dbReference type="Proteomes" id="UP001596091">
    <property type="component" value="Unassembled WGS sequence"/>
</dbReference>
<evidence type="ECO:0000256" key="1">
    <source>
        <dbReference type="ARBA" id="ARBA00006479"/>
    </source>
</evidence>